<organism evidence="1 2">
    <name type="scientific">Paenibacillus validus</name>
    <dbReference type="NCBI Taxonomy" id="44253"/>
    <lineage>
        <taxon>Bacteria</taxon>
        <taxon>Bacillati</taxon>
        <taxon>Bacillota</taxon>
        <taxon>Bacilli</taxon>
        <taxon>Bacillales</taxon>
        <taxon>Paenibacillaceae</taxon>
        <taxon>Paenibacillus</taxon>
    </lineage>
</organism>
<comment type="caution">
    <text evidence="1">The sequence shown here is derived from an EMBL/GenBank/DDBJ whole genome shotgun (WGS) entry which is preliminary data.</text>
</comment>
<sequence length="171" mass="20529">MAKSSDLLYRNDKYGFTLRFPSWWRNYCVVSKKKLDPDSEYELHFRFKYKGNVYDDIFTILVFRMTQEDWLRLGYGDSPLSLIAARDGRVFAYLTPEELPHEFINRKTGDYDYRKYGTPIGLLKRMVNRDVPRIVQTLRFSSRAITMKSTPYRSSKVCSCRIPRRRRKPRR</sequence>
<evidence type="ECO:0000313" key="2">
    <source>
        <dbReference type="Proteomes" id="UP000450917"/>
    </source>
</evidence>
<gene>
    <name evidence="1" type="ORF">GNP93_15530</name>
</gene>
<reference evidence="1 2" key="1">
    <citation type="submission" date="2019-11" db="EMBL/GenBank/DDBJ databases">
        <title>Draft genome sequences of five Paenibacillus species of dairy origin.</title>
        <authorList>
            <person name="Olajide A.M."/>
            <person name="Chen S."/>
            <person name="Lapointe G."/>
        </authorList>
    </citation>
    <scope>NUCLEOTIDE SEQUENCE [LARGE SCALE GENOMIC DNA]</scope>
    <source>
        <strain evidence="1 2">2CS3</strain>
    </source>
</reference>
<proteinExistence type="predicted"/>
<dbReference type="AlphaFoldDB" id="A0A7X2ZD76"/>
<dbReference type="RefSeq" id="WP_054797564.1">
    <property type="nucleotide sequence ID" value="NZ_JBDLZV010000001.1"/>
</dbReference>
<dbReference type="EMBL" id="WNZX01000012">
    <property type="protein sequence ID" value="MUG72083.1"/>
    <property type="molecule type" value="Genomic_DNA"/>
</dbReference>
<dbReference type="Proteomes" id="UP000450917">
    <property type="component" value="Unassembled WGS sequence"/>
</dbReference>
<accession>A0A7X2ZD76</accession>
<keyword evidence="2" id="KW-1185">Reference proteome</keyword>
<evidence type="ECO:0000313" key="1">
    <source>
        <dbReference type="EMBL" id="MUG72083.1"/>
    </source>
</evidence>
<protein>
    <submittedName>
        <fullName evidence="1">Uncharacterized protein</fullName>
    </submittedName>
</protein>
<name>A0A7X2ZD76_9BACL</name>